<dbReference type="OrthoDB" id="9803706at2"/>
<dbReference type="PATRIC" id="fig|229920.5.peg.734"/>
<dbReference type="InterPro" id="IPR000438">
    <property type="entry name" value="Acetyl_CoA_COase_Trfase_b_su"/>
</dbReference>
<dbReference type="GO" id="GO:0003989">
    <property type="term" value="F:acetyl-CoA carboxylase activity"/>
    <property type="evidence" value="ECO:0007669"/>
    <property type="project" value="InterPro"/>
</dbReference>
<dbReference type="InterPro" id="IPR011762">
    <property type="entry name" value="COA_CT_N"/>
</dbReference>
<feature type="region of interest" description="Disordered" evidence="2">
    <location>
        <begin position="1"/>
        <end position="33"/>
    </location>
</feature>
<dbReference type="PROSITE" id="PS50980">
    <property type="entry name" value="COA_CT_NTER"/>
    <property type="match status" value="1"/>
</dbReference>
<dbReference type="InterPro" id="IPR029045">
    <property type="entry name" value="ClpP/crotonase-like_dom_sf"/>
</dbReference>
<proteinExistence type="inferred from homology"/>
<dbReference type="Gene3D" id="3.90.226.10">
    <property type="entry name" value="2-enoyl-CoA Hydratase, Chain A, domain 1"/>
    <property type="match status" value="2"/>
</dbReference>
<keyword evidence="6" id="KW-1185">Reference proteome</keyword>
<dbReference type="InterPro" id="IPR051047">
    <property type="entry name" value="AccD/PCCB"/>
</dbReference>
<reference evidence="5 6" key="1">
    <citation type="submission" date="2015-07" db="EMBL/GenBank/DDBJ databases">
        <title>Genome sequence of Leptolinea tardivitalis DSM 16556.</title>
        <authorList>
            <person name="Hemp J."/>
            <person name="Ward L.M."/>
            <person name="Pace L.A."/>
            <person name="Fischer W.W."/>
        </authorList>
    </citation>
    <scope>NUCLEOTIDE SEQUENCE [LARGE SCALE GENOMIC DNA]</scope>
    <source>
        <strain evidence="5 6">YMTK-2</strain>
    </source>
</reference>
<dbReference type="GO" id="GO:0015977">
    <property type="term" value="P:carbon fixation"/>
    <property type="evidence" value="ECO:0007669"/>
    <property type="project" value="UniProtKB-ARBA"/>
</dbReference>
<evidence type="ECO:0000256" key="1">
    <source>
        <dbReference type="ARBA" id="ARBA00006102"/>
    </source>
</evidence>
<dbReference type="RefSeq" id="WP_062423092.1">
    <property type="nucleotide sequence ID" value="NZ_BBYA01000012.1"/>
</dbReference>
<name>A0A0P6WTB7_9CHLR</name>
<dbReference type="GO" id="GO:0006633">
    <property type="term" value="P:fatty acid biosynthetic process"/>
    <property type="evidence" value="ECO:0007669"/>
    <property type="project" value="InterPro"/>
</dbReference>
<dbReference type="GO" id="GO:0009317">
    <property type="term" value="C:acetyl-CoA carboxylase complex"/>
    <property type="evidence" value="ECO:0007669"/>
    <property type="project" value="InterPro"/>
</dbReference>
<dbReference type="STRING" id="229920.ADM99_08215"/>
<gene>
    <name evidence="5" type="ORF">ADM99_08215</name>
</gene>
<dbReference type="GO" id="GO:0004658">
    <property type="term" value="F:propionyl-CoA carboxylase activity"/>
    <property type="evidence" value="ECO:0007669"/>
    <property type="project" value="UniProtKB-ARBA"/>
</dbReference>
<comment type="caution">
    <text evidence="5">The sequence shown here is derived from an EMBL/GenBank/DDBJ whole genome shotgun (WGS) entry which is preliminary data.</text>
</comment>
<dbReference type="GO" id="GO:0016740">
    <property type="term" value="F:transferase activity"/>
    <property type="evidence" value="ECO:0007669"/>
    <property type="project" value="UniProtKB-KW"/>
</dbReference>
<accession>A0A0P6WTB7</accession>
<organism evidence="5 6">
    <name type="scientific">Leptolinea tardivitalis</name>
    <dbReference type="NCBI Taxonomy" id="229920"/>
    <lineage>
        <taxon>Bacteria</taxon>
        <taxon>Bacillati</taxon>
        <taxon>Chloroflexota</taxon>
        <taxon>Anaerolineae</taxon>
        <taxon>Anaerolineales</taxon>
        <taxon>Anaerolineaceae</taxon>
        <taxon>Leptolinea</taxon>
    </lineage>
</organism>
<dbReference type="FunFam" id="3.90.226.10:FF:000017">
    <property type="entry name" value="Propionyl-CoA carboxylase subunit beta 5"/>
    <property type="match status" value="1"/>
</dbReference>
<dbReference type="InterPro" id="IPR034733">
    <property type="entry name" value="AcCoA_carboxyl_beta"/>
</dbReference>
<keyword evidence="5" id="KW-0808">Transferase</keyword>
<evidence type="ECO:0000313" key="5">
    <source>
        <dbReference type="EMBL" id="KPL72398.1"/>
    </source>
</evidence>
<feature type="domain" description="CoA carboxyltransferase N-terminal" evidence="3">
    <location>
        <begin position="2"/>
        <end position="258"/>
    </location>
</feature>
<evidence type="ECO:0000259" key="3">
    <source>
        <dbReference type="PROSITE" id="PS50980"/>
    </source>
</evidence>
<dbReference type="EMBL" id="LGCK01000008">
    <property type="protein sequence ID" value="KPL72398.1"/>
    <property type="molecule type" value="Genomic_DNA"/>
</dbReference>
<feature type="compositionally biased region" description="Basic and acidic residues" evidence="2">
    <location>
        <begin position="1"/>
        <end position="14"/>
    </location>
</feature>
<dbReference type="PROSITE" id="PS50989">
    <property type="entry name" value="COA_CT_CTER"/>
    <property type="match status" value="1"/>
</dbReference>
<dbReference type="Pfam" id="PF01039">
    <property type="entry name" value="Carboxyl_trans"/>
    <property type="match status" value="1"/>
</dbReference>
<evidence type="ECO:0000259" key="4">
    <source>
        <dbReference type="PROSITE" id="PS50989"/>
    </source>
</evidence>
<dbReference type="PANTHER" id="PTHR43842:SF2">
    <property type="entry name" value="PROPIONYL-COA CARBOXYLASE BETA CHAIN, MITOCHONDRIAL"/>
    <property type="match status" value="1"/>
</dbReference>
<dbReference type="Proteomes" id="UP000050430">
    <property type="component" value="Unassembled WGS sequence"/>
</dbReference>
<dbReference type="PANTHER" id="PTHR43842">
    <property type="entry name" value="PROPIONYL-COA CARBOXYLASE BETA CHAIN"/>
    <property type="match status" value="1"/>
</dbReference>
<protein>
    <submittedName>
        <fullName evidence="5">Methylmalonyl-CoA carboxyltransferase</fullName>
    </submittedName>
</protein>
<dbReference type="PRINTS" id="PR01070">
    <property type="entry name" value="ACCCTRFRASEB"/>
</dbReference>
<dbReference type="InterPro" id="IPR011763">
    <property type="entry name" value="COA_CT_C"/>
</dbReference>
<comment type="similarity">
    <text evidence="1">Belongs to the AccD/PCCB family.</text>
</comment>
<feature type="domain" description="CoA carboxyltransferase C-terminal" evidence="4">
    <location>
        <begin position="259"/>
        <end position="500"/>
    </location>
</feature>
<dbReference type="SUPFAM" id="SSF52096">
    <property type="entry name" value="ClpP/crotonase"/>
    <property type="match status" value="2"/>
</dbReference>
<dbReference type="AlphaFoldDB" id="A0A0P6WTB7"/>
<sequence>MENKKIHSFNERRSSALNGGGLSQIEKQHSRGKLTARERIEKLLDPGSFVETGMYVTHHATGFGMENQHPYTDGVVTGWGKIDNRLVYIFAQDFTILGGSLGEAHGRKIAYLMDLAYQNGAPIIGLNDSGGARIQEGVASLDAYGEIFFRNTRASGVIPQISIILGPTAGGSVYSPGINDFIFMVEKTSNMFITGPEVIKAVTHEEIDFESLGGSSVHSEKSGVAHFSADNEEVAFLQVRELLSYLPQNNLSSPPIIHSSDDPKRQLPEINNLIPDDPQIPYEIRDVISLIADDGNFFEVQSDYAQNIVIGFSRLNGKSVGFVANQPNHLAGVLDINASDKAARFIRFCDAFHIPLITLVDTPGFLPGSDQEHNGIIRHGAKLIYAYAEATVPKIALILRKAYGGAYIVMSSKQLKCDYNLAWPQAEIAVMGPEGAVKIIFRKDIQESPNPKKSAEEKTRLFREEFANPYQAASRGSVDDVILPEQTRQRIIEVLESLHEKRQETPARKHGNIPL</sequence>
<evidence type="ECO:0000256" key="2">
    <source>
        <dbReference type="SAM" id="MobiDB-lite"/>
    </source>
</evidence>
<dbReference type="FunFam" id="3.90.226.10:FF:000016">
    <property type="entry name" value="Propionyl-CoA carboxylase, beta subunit"/>
    <property type="match status" value="1"/>
</dbReference>
<evidence type="ECO:0000313" key="6">
    <source>
        <dbReference type="Proteomes" id="UP000050430"/>
    </source>
</evidence>